<feature type="compositionally biased region" description="Acidic residues" evidence="1">
    <location>
        <begin position="1"/>
        <end position="22"/>
    </location>
</feature>
<dbReference type="RefSeq" id="WP_061264918.1">
    <property type="nucleotide sequence ID" value="NZ_BCSZ01000051.1"/>
</dbReference>
<sequence>MPGGWDDGDDDEHFDDGMDGLDFDGPAHQDDNWSGLDALDDHEVDHRPDAESDTELSGWDAVSDYPVAQTDTGPVDFDVFGEEPQGSDEASTPALFTVSHPSHVLSVTASISGGIQSVELSPDAGRLTESQLAQTIKATADLAGIKGRSVQYELIYELMSRQGVDEAMVARYLSHDIGLPTPQQADEAEAEAVSAYLRRTH</sequence>
<feature type="compositionally biased region" description="Basic and acidic residues" evidence="1">
    <location>
        <begin position="39"/>
        <end position="50"/>
    </location>
</feature>
<reference evidence="2 3" key="1">
    <citation type="journal article" date="2016" name="Genome Announc.">
        <title>Draft Genome Sequences of Five Rapidly Growing Mycobacterium Species, M. thermoresistibile, M. fortuitum subsp. acetamidolyticum, M. canariasense, M. brisbanense, and M. novocastrense.</title>
        <authorList>
            <person name="Katahira K."/>
            <person name="Ogura Y."/>
            <person name="Gotoh Y."/>
            <person name="Hayashi T."/>
        </authorList>
    </citation>
    <scope>NUCLEOTIDE SEQUENCE [LARGE SCALE GENOMIC DNA]</scope>
    <source>
        <strain evidence="2 3">JCM6368</strain>
    </source>
</reference>
<reference evidence="3" key="2">
    <citation type="submission" date="2016-02" db="EMBL/GenBank/DDBJ databases">
        <title>Draft genome sequence of five rapidly growing Mycobacterium species.</title>
        <authorList>
            <person name="Katahira K."/>
            <person name="Gotou Y."/>
            <person name="Iida K."/>
            <person name="Ogura Y."/>
            <person name="Hayashi T."/>
        </authorList>
    </citation>
    <scope>NUCLEOTIDE SEQUENCE [LARGE SCALE GENOMIC DNA]</scope>
    <source>
        <strain evidence="3">JCM6368</strain>
    </source>
</reference>
<proteinExistence type="predicted"/>
<dbReference type="Proteomes" id="UP000069705">
    <property type="component" value="Unassembled WGS sequence"/>
</dbReference>
<dbReference type="AlphaFoldDB" id="A0A100WV33"/>
<name>A0A100WV33_MYCFO</name>
<accession>A0A100WV33</accession>
<evidence type="ECO:0000313" key="3">
    <source>
        <dbReference type="Proteomes" id="UP000069705"/>
    </source>
</evidence>
<dbReference type="EMBL" id="BCSZ01000051">
    <property type="protein sequence ID" value="GAT04948.1"/>
    <property type="molecule type" value="Genomic_DNA"/>
</dbReference>
<comment type="caution">
    <text evidence="2">The sequence shown here is derived from an EMBL/GenBank/DDBJ whole genome shotgun (WGS) entry which is preliminary data.</text>
</comment>
<evidence type="ECO:0008006" key="4">
    <source>
        <dbReference type="Google" id="ProtNLM"/>
    </source>
</evidence>
<feature type="region of interest" description="Disordered" evidence="1">
    <location>
        <begin position="1"/>
        <end position="91"/>
    </location>
</feature>
<protein>
    <recommendedName>
        <fullName evidence="4">ESX-1 secretion-associated protein EspH</fullName>
    </recommendedName>
</protein>
<evidence type="ECO:0000256" key="1">
    <source>
        <dbReference type="SAM" id="MobiDB-lite"/>
    </source>
</evidence>
<organism evidence="2 3">
    <name type="scientific">Mycolicibacterium fortuitum subsp. acetamidolyticum</name>
    <dbReference type="NCBI Taxonomy" id="144550"/>
    <lineage>
        <taxon>Bacteria</taxon>
        <taxon>Bacillati</taxon>
        <taxon>Actinomycetota</taxon>
        <taxon>Actinomycetes</taxon>
        <taxon>Mycobacteriales</taxon>
        <taxon>Mycobacteriaceae</taxon>
        <taxon>Mycolicibacterium</taxon>
    </lineage>
</organism>
<evidence type="ECO:0000313" key="2">
    <source>
        <dbReference type="EMBL" id="GAT04948.1"/>
    </source>
</evidence>
<gene>
    <name evidence="2" type="ORF">RMCFA_5059</name>
</gene>